<comment type="caution">
    <text evidence="1">The sequence shown here is derived from an EMBL/GenBank/DDBJ whole genome shotgun (WGS) entry which is preliminary data.</text>
</comment>
<keyword evidence="2" id="KW-1185">Reference proteome</keyword>
<name>A0ACB8KXJ0_CITSI</name>
<organism evidence="1 2">
    <name type="scientific">Citrus sinensis</name>
    <name type="common">Sweet orange</name>
    <name type="synonym">Citrus aurantium var. sinensis</name>
    <dbReference type="NCBI Taxonomy" id="2711"/>
    <lineage>
        <taxon>Eukaryota</taxon>
        <taxon>Viridiplantae</taxon>
        <taxon>Streptophyta</taxon>
        <taxon>Embryophyta</taxon>
        <taxon>Tracheophyta</taxon>
        <taxon>Spermatophyta</taxon>
        <taxon>Magnoliopsida</taxon>
        <taxon>eudicotyledons</taxon>
        <taxon>Gunneridae</taxon>
        <taxon>Pentapetalae</taxon>
        <taxon>rosids</taxon>
        <taxon>malvids</taxon>
        <taxon>Sapindales</taxon>
        <taxon>Rutaceae</taxon>
        <taxon>Aurantioideae</taxon>
        <taxon>Citrus</taxon>
    </lineage>
</organism>
<accession>A0ACB8KXJ0</accession>
<gene>
    <name evidence="1" type="ORF">KPL71_016872</name>
</gene>
<dbReference type="Proteomes" id="UP000829398">
    <property type="component" value="Chromosome 5"/>
</dbReference>
<proteinExistence type="predicted"/>
<evidence type="ECO:0000313" key="1">
    <source>
        <dbReference type="EMBL" id="KAH9759025.1"/>
    </source>
</evidence>
<protein>
    <submittedName>
        <fullName evidence="1">5'-3' exoribonuclease</fullName>
    </submittedName>
</protein>
<reference evidence="2" key="1">
    <citation type="journal article" date="2023" name="Hortic. Res.">
        <title>A chromosome-level phased genome enabling allele-level studies in sweet orange: a case study on citrus Huanglongbing tolerance.</title>
        <authorList>
            <person name="Wu B."/>
            <person name="Yu Q."/>
            <person name="Deng Z."/>
            <person name="Duan Y."/>
            <person name="Luo F."/>
            <person name="Gmitter F. Jr."/>
        </authorList>
    </citation>
    <scope>NUCLEOTIDE SEQUENCE [LARGE SCALE GENOMIC DNA]</scope>
    <source>
        <strain evidence="2">cv. Valencia</strain>
    </source>
</reference>
<dbReference type="EMBL" id="CM039174">
    <property type="protein sequence ID" value="KAH9759025.1"/>
    <property type="molecule type" value="Genomic_DNA"/>
</dbReference>
<sequence>MSYVRLQRNLPGYDPNTRHCLYGLDADLIMLALATHEVHFSILREVVFTPGQQDKCFLCGQPGHLAANCEGKAKRKAGEFDEKGDEVVVPKKPYQFLHIWTLREYLDYEFRIPNPPFEIDLECIVDDFIFMCFFVGNDFLPHMPTLEIREGAINLLMAVYKKEFRALGGYLTDGSKPNLRRVEHFIQAVGSYEDRIFQKRARLHQVKLGEPGWKERYYEEKFNAKTPEEREETRKDVVLRYTEGLCWVMHYYYEGVCSWQWFYPYHYAPFASDLKDLDQFNISFELGHPFKPFNQLLGVFPSASSHALPEHYRKLMTDPNSPISDFYPTDFEVDMNGKRYSWQGIAKLPFIDEARLLDEVKKIEHTLNEEEARRNSIMADMLFVLLSHPLSASIYTLDEHCKQLKIKERVEVKERLNPDDGMNGYISPCAGDPHPPVFRSPVASMEDIMGNQVLCAIYKLPDAHKHVTRPPAGVIFPKKIVQLEDLKPAPVLWHEDSGRRPHENGRHNPHGTISGRQLGEAAHRLVANSLQHMKVDRNGYGDRMHGSPLPYAAAPYVPPVPSYQEYGVYDQGYNRFSQPRTDSYPAGHSQSSISAAQPPYDGGYSQHYASNTSHHPNRRYHPQYDRNSSGEHPTHLYNPSGIHQNGGPRYPPRPMGPTSSGANLYPPQGGYSGYQSPAAGSFNQWGGANQSMPRGYGQGQHHQRRDGGYQQYHDQQRNYSHLQGNHQQRGNQGQHQPRGNQGQYVRDNQHRGNYGHHQQNNQQRNNQFTALDRRPKRPPPGGDGH</sequence>
<evidence type="ECO:0000313" key="2">
    <source>
        <dbReference type="Proteomes" id="UP000829398"/>
    </source>
</evidence>